<dbReference type="Proteomes" id="UP000218554">
    <property type="component" value="Chromosome"/>
</dbReference>
<gene>
    <name evidence="1" type="ORF">KF707C_21950</name>
</gene>
<reference evidence="1 2" key="2">
    <citation type="journal article" date="2017" name="Int. J. Syst. Evol. Microbiol.">
        <title>Pseudomonas furukawaii sp. nov., a polychlorinated biphenyl-degrading bacterium isolated from biphenyl-contaminated soil in Japan.</title>
        <authorList>
            <person name="Kimura N."/>
            <person name="Watanabe T."/>
            <person name="Suenaga H."/>
            <person name="Fujihara H."/>
            <person name="Futagami T."/>
            <person name="Goto M."/>
            <person name="Hanada S."/>
            <person name="Hirose J."/>
        </authorList>
    </citation>
    <scope>NUCLEOTIDE SEQUENCE [LARGE SCALE GENOMIC DNA]</scope>
    <source>
        <strain evidence="2">DSM 10086 / NBRC 110670 / KF707</strain>
    </source>
</reference>
<dbReference type="AlphaFoldDB" id="L8MF74"/>
<evidence type="ECO:0000313" key="2">
    <source>
        <dbReference type="Proteomes" id="UP000218554"/>
    </source>
</evidence>
<organism evidence="1 2">
    <name type="scientific">Metapseudomonas furukawaii</name>
    <name type="common">Pseudomonas furukawaii</name>
    <dbReference type="NCBI Taxonomy" id="1149133"/>
    <lineage>
        <taxon>Bacteria</taxon>
        <taxon>Pseudomonadati</taxon>
        <taxon>Pseudomonadota</taxon>
        <taxon>Gammaproteobacteria</taxon>
        <taxon>Pseudomonadales</taxon>
        <taxon>Pseudomonadaceae</taxon>
        <taxon>Metapseudomonas</taxon>
    </lineage>
</organism>
<evidence type="ECO:0000313" key="1">
    <source>
        <dbReference type="EMBL" id="BAU73883.1"/>
    </source>
</evidence>
<accession>A0A143SPQ7</accession>
<keyword evidence="2" id="KW-1185">Reference proteome</keyword>
<reference evidence="2" key="1">
    <citation type="submission" date="2015-05" db="EMBL/GenBank/DDBJ databases">
        <title>Draft genome sequencing of a biphenyl-degrading bacterium, Pseudomonas balearica KF707 (=NBRC110670).</title>
        <authorList>
            <person name="Kimura N."/>
            <person name="Hirose J."/>
            <person name="Watanabe T."/>
            <person name="Suenaga H."/>
            <person name="Fujihara H."/>
            <person name="Noguchi M."/>
            <person name="Hashimoto M."/>
            <person name="Shimodaira J."/>
            <person name="Tsuchikane K."/>
            <person name="Hosoyama A."/>
            <person name="Yamazoe A."/>
            <person name="Fujita N."/>
            <person name="Furukawa K."/>
        </authorList>
    </citation>
    <scope>NUCLEOTIDE SEQUENCE [LARGE SCALE GENOMIC DNA]</scope>
    <source>
        <strain evidence="2">DSM 10086 / NBRC 110670 / KF707</strain>
    </source>
</reference>
<protein>
    <submittedName>
        <fullName evidence="1">Uncharacterized protein</fullName>
    </submittedName>
</protein>
<dbReference type="EMBL" id="AP014862">
    <property type="protein sequence ID" value="BAU73883.1"/>
    <property type="molecule type" value="Genomic_DNA"/>
</dbReference>
<dbReference type="KEGG" id="pfuw:KF707C_21950"/>
<sequence length="40" mass="4655">MQLPNLPPSLLPALQYVMRPLVRLMLRKGVTYNCFPELLK</sequence>
<name>L8MF74_METFU</name>
<accession>L8MF74</accession>
<proteinExistence type="predicted"/>